<protein>
    <submittedName>
        <fullName evidence="2">Uncharacterized protein</fullName>
    </submittedName>
</protein>
<keyword evidence="3" id="KW-1185">Reference proteome</keyword>
<evidence type="ECO:0000256" key="1">
    <source>
        <dbReference type="SAM" id="MobiDB-lite"/>
    </source>
</evidence>
<dbReference type="AlphaFoldDB" id="A0A7M2XRK3"/>
<organism evidence="2 3">
    <name type="scientific">Rhodococcus pyridinivorans</name>
    <dbReference type="NCBI Taxonomy" id="103816"/>
    <lineage>
        <taxon>Bacteria</taxon>
        <taxon>Bacillati</taxon>
        <taxon>Actinomycetota</taxon>
        <taxon>Actinomycetes</taxon>
        <taxon>Mycobacteriales</taxon>
        <taxon>Nocardiaceae</taxon>
        <taxon>Rhodococcus</taxon>
    </lineage>
</organism>
<dbReference type="Proteomes" id="UP000593818">
    <property type="component" value="Chromosome"/>
</dbReference>
<proteinExistence type="predicted"/>
<reference evidence="2 3" key="1">
    <citation type="submission" date="2020-10" db="EMBL/GenBank/DDBJ databases">
        <title>Whole genome sequence of oil-degrading bacteria Rhodococcus pyridinivorans strain 5Ap.</title>
        <authorList>
            <person name="Akhremchuk A.E."/>
            <person name="Valentovich L.N."/>
            <person name="Charniauskaya M.I."/>
            <person name="Bukliarevich H.A."/>
            <person name="Titok M.A."/>
        </authorList>
    </citation>
    <scope>NUCLEOTIDE SEQUENCE [LARGE SCALE GENOMIC DNA]</scope>
    <source>
        <strain evidence="2 3">5Ap</strain>
    </source>
</reference>
<accession>A0A7M2XRK3</accession>
<gene>
    <name evidence="2" type="ORF">INP59_09275</name>
</gene>
<dbReference type="RefSeq" id="WP_138842661.1">
    <property type="nucleotide sequence ID" value="NZ_CP040719.1"/>
</dbReference>
<feature type="region of interest" description="Disordered" evidence="1">
    <location>
        <begin position="1"/>
        <end position="25"/>
    </location>
</feature>
<name>A0A7M2XRK3_9NOCA</name>
<evidence type="ECO:0000313" key="3">
    <source>
        <dbReference type="Proteomes" id="UP000593818"/>
    </source>
</evidence>
<dbReference type="EMBL" id="CP063450">
    <property type="protein sequence ID" value="QOW00485.1"/>
    <property type="molecule type" value="Genomic_DNA"/>
</dbReference>
<sequence>MANSPTTQRLYGRLGNRRRFDPHGDHSDVLRDLAASRIADAIDEILAAAPPLTDSQIDRLTALLRGGRR</sequence>
<evidence type="ECO:0000313" key="2">
    <source>
        <dbReference type="EMBL" id="QOW00485.1"/>
    </source>
</evidence>